<dbReference type="PANTHER" id="PTHR22911">
    <property type="entry name" value="ACYL-MALONYL CONDENSING ENZYME-RELATED"/>
    <property type="match status" value="1"/>
</dbReference>
<keyword evidence="9" id="KW-1185">Reference proteome</keyword>
<evidence type="ECO:0000256" key="6">
    <source>
        <dbReference type="SAM" id="Phobius"/>
    </source>
</evidence>
<dbReference type="AlphaFoldDB" id="A0A1H8I0B3"/>
<feature type="transmembrane region" description="Helical" evidence="6">
    <location>
        <begin position="207"/>
        <end position="224"/>
    </location>
</feature>
<dbReference type="OrthoDB" id="7165334at2"/>
<keyword evidence="5 6" id="KW-0472">Membrane</keyword>
<feature type="domain" description="EamA" evidence="7">
    <location>
        <begin position="148"/>
        <end position="272"/>
    </location>
</feature>
<feature type="transmembrane region" description="Helical" evidence="6">
    <location>
        <begin position="7"/>
        <end position="28"/>
    </location>
</feature>
<comment type="subcellular location">
    <subcellularLocation>
        <location evidence="1">Membrane</location>
        <topology evidence="1">Multi-pass membrane protein</topology>
    </subcellularLocation>
</comment>
<feature type="transmembrane region" description="Helical" evidence="6">
    <location>
        <begin position="177"/>
        <end position="195"/>
    </location>
</feature>
<dbReference type="InterPro" id="IPR000620">
    <property type="entry name" value="EamA_dom"/>
</dbReference>
<dbReference type="Proteomes" id="UP000199372">
    <property type="component" value="Unassembled WGS sequence"/>
</dbReference>
<accession>A0A1H8I0B3</accession>
<dbReference type="RefSeq" id="WP_091845683.1">
    <property type="nucleotide sequence ID" value="NZ_FOCM01000005.1"/>
</dbReference>
<name>A0A1H8I0B3_9RHOB</name>
<keyword evidence="4 6" id="KW-1133">Transmembrane helix</keyword>
<dbReference type="PANTHER" id="PTHR22911:SF6">
    <property type="entry name" value="SOLUTE CARRIER FAMILY 35 MEMBER G1"/>
    <property type="match status" value="1"/>
</dbReference>
<feature type="domain" description="EamA" evidence="7">
    <location>
        <begin position="5"/>
        <end position="137"/>
    </location>
</feature>
<reference evidence="9" key="1">
    <citation type="submission" date="2016-10" db="EMBL/GenBank/DDBJ databases">
        <authorList>
            <person name="Varghese N."/>
            <person name="Submissions S."/>
        </authorList>
    </citation>
    <scope>NUCLEOTIDE SEQUENCE [LARGE SCALE GENOMIC DNA]</scope>
    <source>
        <strain evidence="9">DSM 26893</strain>
    </source>
</reference>
<feature type="transmembrane region" description="Helical" evidence="6">
    <location>
        <begin position="148"/>
        <end position="165"/>
    </location>
</feature>
<feature type="transmembrane region" description="Helical" evidence="6">
    <location>
        <begin position="64"/>
        <end position="86"/>
    </location>
</feature>
<protein>
    <submittedName>
        <fullName evidence="8">Permease of the drug/metabolite transporter (DMT) superfamily</fullName>
    </submittedName>
</protein>
<gene>
    <name evidence="8" type="ORF">SAMN04488011_10564</name>
</gene>
<comment type="similarity">
    <text evidence="2">Belongs to the drug/metabolite transporter (DMT) superfamily. 10 TMS drug/metabolite exporter (DME) (TC 2.A.7.3) family.</text>
</comment>
<feature type="transmembrane region" description="Helical" evidence="6">
    <location>
        <begin position="236"/>
        <end position="255"/>
    </location>
</feature>
<feature type="transmembrane region" description="Helical" evidence="6">
    <location>
        <begin position="92"/>
        <end position="114"/>
    </location>
</feature>
<feature type="transmembrane region" description="Helical" evidence="6">
    <location>
        <begin position="261"/>
        <end position="279"/>
    </location>
</feature>
<evidence type="ECO:0000313" key="8">
    <source>
        <dbReference type="EMBL" id="SEN61949.1"/>
    </source>
</evidence>
<proteinExistence type="inferred from homology"/>
<evidence type="ECO:0000259" key="7">
    <source>
        <dbReference type="Pfam" id="PF00892"/>
    </source>
</evidence>
<evidence type="ECO:0000256" key="5">
    <source>
        <dbReference type="ARBA" id="ARBA00023136"/>
    </source>
</evidence>
<evidence type="ECO:0000256" key="2">
    <source>
        <dbReference type="ARBA" id="ARBA00009853"/>
    </source>
</evidence>
<keyword evidence="3 6" id="KW-0812">Transmembrane</keyword>
<dbReference type="EMBL" id="FOCM01000005">
    <property type="protein sequence ID" value="SEN61949.1"/>
    <property type="molecule type" value="Genomic_DNA"/>
</dbReference>
<dbReference type="GO" id="GO:0016020">
    <property type="term" value="C:membrane"/>
    <property type="evidence" value="ECO:0007669"/>
    <property type="project" value="UniProtKB-SubCell"/>
</dbReference>
<feature type="transmembrane region" description="Helical" evidence="6">
    <location>
        <begin position="123"/>
        <end position="142"/>
    </location>
</feature>
<evidence type="ECO:0000256" key="1">
    <source>
        <dbReference type="ARBA" id="ARBA00004141"/>
    </source>
</evidence>
<sequence>MDNLRAIALMCVAMACFAIEDMVIKIVARDLPTWQIFLLMGGVGLVMFASLCRRHGLPLISRAFLHPLVLVRNTGEIIAALGFVTALTLVELSLATAILQGTPLAVTAAAALVLGEQVGWRRWVAVGLGMVGILIILDPFGADFRPEALLALLGVLGLVLRDIATRRIPQTIPTPQLTFWGVSSYVLCGVILFPFQPGVVVPAPATWAVLVGGAVMGASGYWALTTATRLGEVSAVVPFRYTRLIFAMALGVLVLGERPAATTLLGAALVVGTGLYTVLRERRLARAAAAPAC</sequence>
<dbReference type="SUPFAM" id="SSF103481">
    <property type="entry name" value="Multidrug resistance efflux transporter EmrE"/>
    <property type="match status" value="2"/>
</dbReference>
<evidence type="ECO:0000256" key="3">
    <source>
        <dbReference type="ARBA" id="ARBA00022692"/>
    </source>
</evidence>
<dbReference type="InterPro" id="IPR037185">
    <property type="entry name" value="EmrE-like"/>
</dbReference>
<evidence type="ECO:0000313" key="9">
    <source>
        <dbReference type="Proteomes" id="UP000199372"/>
    </source>
</evidence>
<evidence type="ECO:0000256" key="4">
    <source>
        <dbReference type="ARBA" id="ARBA00022989"/>
    </source>
</evidence>
<feature type="transmembrane region" description="Helical" evidence="6">
    <location>
        <begin position="34"/>
        <end position="52"/>
    </location>
</feature>
<dbReference type="PROSITE" id="PS51257">
    <property type="entry name" value="PROKAR_LIPOPROTEIN"/>
    <property type="match status" value="1"/>
</dbReference>
<organism evidence="8 9">
    <name type="scientific">Palleronia pelagia</name>
    <dbReference type="NCBI Taxonomy" id="387096"/>
    <lineage>
        <taxon>Bacteria</taxon>
        <taxon>Pseudomonadati</taxon>
        <taxon>Pseudomonadota</taxon>
        <taxon>Alphaproteobacteria</taxon>
        <taxon>Rhodobacterales</taxon>
        <taxon>Roseobacteraceae</taxon>
        <taxon>Palleronia</taxon>
    </lineage>
</organism>
<dbReference type="Pfam" id="PF00892">
    <property type="entry name" value="EamA"/>
    <property type="match status" value="2"/>
</dbReference>